<feature type="compositionally biased region" description="Polar residues" evidence="4">
    <location>
        <begin position="365"/>
        <end position="393"/>
    </location>
</feature>
<dbReference type="InterPro" id="IPR001965">
    <property type="entry name" value="Znf_PHD"/>
</dbReference>
<evidence type="ECO:0000313" key="7">
    <source>
        <dbReference type="Proteomes" id="UP001280581"/>
    </source>
</evidence>
<dbReference type="SUPFAM" id="SSF57903">
    <property type="entry name" value="FYVE/PHD zinc finger"/>
    <property type="match status" value="1"/>
</dbReference>
<organism evidence="6 7">
    <name type="scientific">Pseudopithomyces chartarum</name>
    <dbReference type="NCBI Taxonomy" id="1892770"/>
    <lineage>
        <taxon>Eukaryota</taxon>
        <taxon>Fungi</taxon>
        <taxon>Dikarya</taxon>
        <taxon>Ascomycota</taxon>
        <taxon>Pezizomycotina</taxon>
        <taxon>Dothideomycetes</taxon>
        <taxon>Pleosporomycetidae</taxon>
        <taxon>Pleosporales</taxon>
        <taxon>Massarineae</taxon>
        <taxon>Didymosphaeriaceae</taxon>
        <taxon>Pseudopithomyces</taxon>
    </lineage>
</organism>
<dbReference type="Proteomes" id="UP001280581">
    <property type="component" value="Unassembled WGS sequence"/>
</dbReference>
<keyword evidence="7" id="KW-1185">Reference proteome</keyword>
<feature type="region of interest" description="Disordered" evidence="4">
    <location>
        <begin position="436"/>
        <end position="460"/>
    </location>
</feature>
<dbReference type="SMART" id="SM00249">
    <property type="entry name" value="PHD"/>
    <property type="match status" value="1"/>
</dbReference>
<feature type="compositionally biased region" description="Basic residues" evidence="4">
    <location>
        <begin position="340"/>
        <end position="351"/>
    </location>
</feature>
<evidence type="ECO:0000256" key="1">
    <source>
        <dbReference type="ARBA" id="ARBA00022723"/>
    </source>
</evidence>
<dbReference type="PROSITE" id="PS01359">
    <property type="entry name" value="ZF_PHD_1"/>
    <property type="match status" value="1"/>
</dbReference>
<feature type="region of interest" description="Disordered" evidence="4">
    <location>
        <begin position="336"/>
        <end position="402"/>
    </location>
</feature>
<feature type="region of interest" description="Disordered" evidence="4">
    <location>
        <begin position="143"/>
        <end position="186"/>
    </location>
</feature>
<dbReference type="Pfam" id="PF00628">
    <property type="entry name" value="PHD"/>
    <property type="match status" value="1"/>
</dbReference>
<proteinExistence type="predicted"/>
<dbReference type="InterPro" id="IPR053051">
    <property type="entry name" value="HDAC_complex_subunit"/>
</dbReference>
<keyword evidence="1" id="KW-0479">Metal-binding</keyword>
<dbReference type="GO" id="GO:0061188">
    <property type="term" value="P:negative regulation of rDNA heterochromatin formation"/>
    <property type="evidence" value="ECO:0007669"/>
    <property type="project" value="TreeGrafter"/>
</dbReference>
<gene>
    <name evidence="6" type="ORF">GRF29_28g972616</name>
</gene>
<feature type="region of interest" description="Disordered" evidence="4">
    <location>
        <begin position="1"/>
        <end position="78"/>
    </location>
</feature>
<dbReference type="GO" id="GO:0061186">
    <property type="term" value="P:negative regulation of silent mating-type cassette heterochromatin formation"/>
    <property type="evidence" value="ECO:0007669"/>
    <property type="project" value="TreeGrafter"/>
</dbReference>
<protein>
    <recommendedName>
        <fullName evidence="5">Zinc finger PHD-type domain-containing protein</fullName>
    </recommendedName>
</protein>
<reference evidence="6 7" key="1">
    <citation type="submission" date="2021-02" db="EMBL/GenBank/DDBJ databases">
        <title>Genome assembly of Pseudopithomyces chartarum.</title>
        <authorList>
            <person name="Jauregui R."/>
            <person name="Singh J."/>
            <person name="Voisey C."/>
        </authorList>
    </citation>
    <scope>NUCLEOTIDE SEQUENCE [LARGE SCALE GENOMIC DNA]</scope>
    <source>
        <strain evidence="6 7">AGR01</strain>
    </source>
</reference>
<dbReference type="InterPro" id="IPR011011">
    <property type="entry name" value="Znf_FYVE_PHD"/>
</dbReference>
<dbReference type="GO" id="GO:0070210">
    <property type="term" value="C:Rpd3L-Expanded complex"/>
    <property type="evidence" value="ECO:0007669"/>
    <property type="project" value="TreeGrafter"/>
</dbReference>
<dbReference type="Gene3D" id="3.30.40.10">
    <property type="entry name" value="Zinc/RING finger domain, C3HC4 (zinc finger)"/>
    <property type="match status" value="1"/>
</dbReference>
<dbReference type="GO" id="GO:0008270">
    <property type="term" value="F:zinc ion binding"/>
    <property type="evidence" value="ECO:0007669"/>
    <property type="project" value="UniProtKB-KW"/>
</dbReference>
<name>A0AAN6LZR9_9PLEO</name>
<dbReference type="InterPro" id="IPR019786">
    <property type="entry name" value="Zinc_finger_PHD-type_CS"/>
</dbReference>
<comment type="caution">
    <text evidence="6">The sequence shown here is derived from an EMBL/GenBank/DDBJ whole genome shotgun (WGS) entry which is preliminary data.</text>
</comment>
<dbReference type="InterPro" id="IPR019787">
    <property type="entry name" value="Znf_PHD-finger"/>
</dbReference>
<evidence type="ECO:0000256" key="3">
    <source>
        <dbReference type="ARBA" id="ARBA00022833"/>
    </source>
</evidence>
<dbReference type="InterPro" id="IPR013083">
    <property type="entry name" value="Znf_RING/FYVE/PHD"/>
</dbReference>
<dbReference type="AlphaFoldDB" id="A0AAN6LZR9"/>
<keyword evidence="3" id="KW-0862">Zinc</keyword>
<dbReference type="EMBL" id="WVTA01000004">
    <property type="protein sequence ID" value="KAK3213790.1"/>
    <property type="molecule type" value="Genomic_DNA"/>
</dbReference>
<evidence type="ECO:0000256" key="4">
    <source>
        <dbReference type="SAM" id="MobiDB-lite"/>
    </source>
</evidence>
<dbReference type="PANTHER" id="PTHR47793:SF1">
    <property type="entry name" value="HISTONE DEACETYLASE COMPLEX SUBUNIT CTI6"/>
    <property type="match status" value="1"/>
</dbReference>
<feature type="compositionally biased region" description="Basic and acidic residues" evidence="4">
    <location>
        <begin position="152"/>
        <end position="167"/>
    </location>
</feature>
<feature type="compositionally biased region" description="Basic and acidic residues" evidence="4">
    <location>
        <begin position="16"/>
        <end position="30"/>
    </location>
</feature>
<feature type="region of interest" description="Disordered" evidence="4">
    <location>
        <begin position="198"/>
        <end position="320"/>
    </location>
</feature>
<dbReference type="GO" id="GO:0033698">
    <property type="term" value="C:Rpd3L complex"/>
    <property type="evidence" value="ECO:0007669"/>
    <property type="project" value="TreeGrafter"/>
</dbReference>
<dbReference type="PANTHER" id="PTHR47793">
    <property type="entry name" value="HISTONE DEACETYLASE COMPLEX SUBUNIT CTI6"/>
    <property type="match status" value="1"/>
</dbReference>
<evidence type="ECO:0000259" key="5">
    <source>
        <dbReference type="SMART" id="SM00249"/>
    </source>
</evidence>
<evidence type="ECO:0000313" key="6">
    <source>
        <dbReference type="EMBL" id="KAK3213790.1"/>
    </source>
</evidence>
<feature type="domain" description="Zinc finger PHD-type" evidence="5">
    <location>
        <begin position="44"/>
        <end position="117"/>
    </location>
</feature>
<feature type="compositionally biased region" description="Acidic residues" evidence="4">
    <location>
        <begin position="31"/>
        <end position="41"/>
    </location>
</feature>
<feature type="compositionally biased region" description="Basic and acidic residues" evidence="4">
    <location>
        <begin position="219"/>
        <end position="231"/>
    </location>
</feature>
<accession>A0AAN6LZR9</accession>
<keyword evidence="2" id="KW-0863">Zinc-finger</keyword>
<feature type="compositionally biased region" description="Basic and acidic residues" evidence="4">
    <location>
        <begin position="268"/>
        <end position="288"/>
    </location>
</feature>
<evidence type="ECO:0000256" key="2">
    <source>
        <dbReference type="ARBA" id="ARBA00022771"/>
    </source>
</evidence>
<sequence>MPMSPRQPPLTRRRTRENDNDANDLAKLDDGLEDDIAEEDEVTRCVCGQQEYPGPPSDAGKSKDGQLSVVPDSDNQGDDAGGLFIQCDICKVWQHGGCVGIMEEAASPEEYFCEECRKDLHKVMTSSKGQRYSRYLPVWDQQHAKNGRRRSLSKDSDKAVKDKDRLSRASVESFSKRRSTMNSRAAYDEDEVLRKVLEESKHEGTVPLSENGNRRKRSRADSEEAGIEVKRQRTGSRSPSGSPVLESDDESSKNTAPKQKPRGAAARSQREKEQRERERDRERIEAANRRKGRAERRKGDDAELPDAIAVEEPAISDLTPASTIIEVPVVESKLAPVTRKGGRPPQKRRVGRNQYTKDAPIPASNGISSTAEDMPNPSQVNPANGNENESSDGVITGRTGKPKNWRLQKLSWHDIRRPAGAMQSYISQRQVEMAGEKPSLSVRPPALATNGSHDQEASADEEDIVKFKRLNTLQMMDHLSRDLTHWQQLISESNEK</sequence>